<dbReference type="GO" id="GO:0004525">
    <property type="term" value="F:ribonuclease III activity"/>
    <property type="evidence" value="ECO:0007669"/>
    <property type="project" value="UniProtKB-UniRule"/>
</dbReference>
<dbReference type="GO" id="GO:0005737">
    <property type="term" value="C:cytoplasm"/>
    <property type="evidence" value="ECO:0007669"/>
    <property type="project" value="UniProtKB-SubCell"/>
</dbReference>
<keyword evidence="4 9" id="KW-0507">mRNA processing</keyword>
<evidence type="ECO:0000259" key="10">
    <source>
        <dbReference type="PROSITE" id="PS50137"/>
    </source>
</evidence>
<dbReference type="SMART" id="SM00358">
    <property type="entry name" value="DSRM"/>
    <property type="match status" value="1"/>
</dbReference>
<evidence type="ECO:0000256" key="3">
    <source>
        <dbReference type="ARBA" id="ARBA00022552"/>
    </source>
</evidence>
<dbReference type="InterPro" id="IPR011907">
    <property type="entry name" value="RNase_III"/>
</dbReference>
<dbReference type="GO" id="GO:0046872">
    <property type="term" value="F:metal ion binding"/>
    <property type="evidence" value="ECO:0007669"/>
    <property type="project" value="UniProtKB-KW"/>
</dbReference>
<comment type="catalytic activity">
    <reaction evidence="1 9">
        <text>Endonucleolytic cleavage to 5'-phosphomonoester.</text>
        <dbReference type="EC" id="3.1.26.3"/>
    </reaction>
</comment>
<dbReference type="PANTHER" id="PTHR11207:SF0">
    <property type="entry name" value="RIBONUCLEASE 3"/>
    <property type="match status" value="1"/>
</dbReference>
<evidence type="ECO:0000259" key="11">
    <source>
        <dbReference type="PROSITE" id="PS50142"/>
    </source>
</evidence>
<evidence type="ECO:0000256" key="9">
    <source>
        <dbReference type="HAMAP-Rule" id="MF_00104"/>
    </source>
</evidence>
<dbReference type="GO" id="GO:0010468">
    <property type="term" value="P:regulation of gene expression"/>
    <property type="evidence" value="ECO:0007669"/>
    <property type="project" value="TreeGrafter"/>
</dbReference>
<dbReference type="InterPro" id="IPR000999">
    <property type="entry name" value="RNase_III_dom"/>
</dbReference>
<dbReference type="GO" id="GO:0006364">
    <property type="term" value="P:rRNA processing"/>
    <property type="evidence" value="ECO:0007669"/>
    <property type="project" value="UniProtKB-UniRule"/>
</dbReference>
<feature type="domain" description="RNase III" evidence="11">
    <location>
        <begin position="20"/>
        <end position="142"/>
    </location>
</feature>
<keyword evidence="9" id="KW-0479">Metal-binding</keyword>
<evidence type="ECO:0000256" key="4">
    <source>
        <dbReference type="ARBA" id="ARBA00022664"/>
    </source>
</evidence>
<keyword evidence="9" id="KW-0819">tRNA processing</keyword>
<dbReference type="PROSITE" id="PS50137">
    <property type="entry name" value="DS_RBD"/>
    <property type="match status" value="1"/>
</dbReference>
<dbReference type="GO" id="GO:0008033">
    <property type="term" value="P:tRNA processing"/>
    <property type="evidence" value="ECO:0007669"/>
    <property type="project" value="UniProtKB-KW"/>
</dbReference>
<dbReference type="Proteomes" id="UP000054262">
    <property type="component" value="Unassembled WGS sequence"/>
</dbReference>
<keyword evidence="9" id="KW-0460">Magnesium</keyword>
<dbReference type="InterPro" id="IPR036389">
    <property type="entry name" value="RNase_III_sf"/>
</dbReference>
<evidence type="ECO:0000256" key="6">
    <source>
        <dbReference type="ARBA" id="ARBA00022759"/>
    </source>
</evidence>
<dbReference type="PANTHER" id="PTHR11207">
    <property type="entry name" value="RIBONUCLEASE III"/>
    <property type="match status" value="1"/>
</dbReference>
<dbReference type="PROSITE" id="PS00517">
    <property type="entry name" value="RNASE_3_1"/>
    <property type="match status" value="1"/>
</dbReference>
<evidence type="ECO:0000256" key="7">
    <source>
        <dbReference type="ARBA" id="ARBA00022801"/>
    </source>
</evidence>
<organism evidence="12 13">
    <name type="scientific">Methylophilales bacterium HTCC2181</name>
    <dbReference type="NCBI Taxonomy" id="383631"/>
    <lineage>
        <taxon>Bacteria</taxon>
        <taxon>Pseudomonadati</taxon>
        <taxon>Pseudomonadota</taxon>
        <taxon>Betaproteobacteria</taxon>
        <taxon>Nitrosomonadales</taxon>
        <taxon>OM43 clade</taxon>
    </lineage>
</organism>
<reference evidence="12 13" key="1">
    <citation type="submission" date="2006-11" db="EMBL/GenBank/DDBJ databases">
        <authorList>
            <person name="Giovannoni S."/>
            <person name="Vergin K."/>
            <person name="Ferriera S."/>
            <person name="Johnson J."/>
            <person name="Kravitz S."/>
            <person name="Beeson K."/>
            <person name="Sutton G."/>
            <person name="Rogers Y.-H."/>
            <person name="Friedman R."/>
            <person name="Frazier M."/>
            <person name="Venter J.C."/>
        </authorList>
    </citation>
    <scope>NUCLEOTIDE SEQUENCE [LARGE SCALE GENOMIC DNA]</scope>
    <source>
        <strain evidence="12 13">HTCC2181</strain>
    </source>
</reference>
<accession>A0P646</accession>
<dbReference type="EMBL" id="AAUX01000001">
    <property type="protein sequence ID" value="EAV47006.1"/>
    <property type="molecule type" value="Genomic_DNA"/>
</dbReference>
<comment type="subunit">
    <text evidence="9">Homodimer.</text>
</comment>
<dbReference type="Pfam" id="PF00035">
    <property type="entry name" value="dsrm"/>
    <property type="match status" value="1"/>
</dbReference>
<keyword evidence="3 9" id="KW-0698">rRNA processing</keyword>
<feature type="binding site" evidence="9">
    <location>
        <position position="55"/>
    </location>
    <ligand>
        <name>Mg(2+)</name>
        <dbReference type="ChEBI" id="CHEBI:18420"/>
    </ligand>
</feature>
<dbReference type="NCBIfam" id="TIGR02191">
    <property type="entry name" value="RNaseIII"/>
    <property type="match status" value="1"/>
</dbReference>
<dbReference type="Gene3D" id="1.10.1520.10">
    <property type="entry name" value="Ribonuclease III domain"/>
    <property type="match status" value="1"/>
</dbReference>
<keyword evidence="6 9" id="KW-0255">Endonuclease</keyword>
<feature type="domain" description="DRBM" evidence="10">
    <location>
        <begin position="169"/>
        <end position="239"/>
    </location>
</feature>
<dbReference type="AlphaFoldDB" id="A0P646"/>
<evidence type="ECO:0000256" key="2">
    <source>
        <dbReference type="ARBA" id="ARBA00010183"/>
    </source>
</evidence>
<protein>
    <recommendedName>
        <fullName evidence="9">Ribonuclease 3</fullName>
        <ecNumber evidence="9">3.1.26.3</ecNumber>
    </recommendedName>
    <alternativeName>
        <fullName evidence="9">Ribonuclease III</fullName>
        <shortName evidence="9">RNase III</shortName>
    </alternativeName>
</protein>
<dbReference type="CDD" id="cd10845">
    <property type="entry name" value="DSRM_RNAse_III_family"/>
    <property type="match status" value="1"/>
</dbReference>
<gene>
    <name evidence="12" type="primary">rncS</name>
    <name evidence="9" type="synonym">rnc</name>
    <name evidence="12" type="ORF">MB2181_02995</name>
</gene>
<dbReference type="CDD" id="cd00593">
    <property type="entry name" value="RIBOc"/>
    <property type="match status" value="1"/>
</dbReference>
<dbReference type="InterPro" id="IPR014720">
    <property type="entry name" value="dsRBD_dom"/>
</dbReference>
<evidence type="ECO:0000256" key="1">
    <source>
        <dbReference type="ARBA" id="ARBA00000109"/>
    </source>
</evidence>
<evidence type="ECO:0000256" key="5">
    <source>
        <dbReference type="ARBA" id="ARBA00022722"/>
    </source>
</evidence>
<evidence type="ECO:0000313" key="12">
    <source>
        <dbReference type="EMBL" id="EAV47006.1"/>
    </source>
</evidence>
<keyword evidence="8 9" id="KW-0694">RNA-binding</keyword>
<feature type="active site" evidence="9">
    <location>
        <position position="131"/>
    </location>
</feature>
<keyword evidence="13" id="KW-1185">Reference proteome</keyword>
<keyword evidence="5 9" id="KW-0540">Nuclease</keyword>
<dbReference type="FunFam" id="1.10.1520.10:FF:000001">
    <property type="entry name" value="Ribonuclease 3"/>
    <property type="match status" value="1"/>
</dbReference>
<proteinExistence type="inferred from homology"/>
<dbReference type="GO" id="GO:0019843">
    <property type="term" value="F:rRNA binding"/>
    <property type="evidence" value="ECO:0007669"/>
    <property type="project" value="UniProtKB-KW"/>
</dbReference>
<dbReference type="GO" id="GO:0006397">
    <property type="term" value="P:mRNA processing"/>
    <property type="evidence" value="ECO:0007669"/>
    <property type="project" value="UniProtKB-UniRule"/>
</dbReference>
<name>A0P646_9PROT</name>
<dbReference type="GO" id="GO:0003725">
    <property type="term" value="F:double-stranded RNA binding"/>
    <property type="evidence" value="ECO:0007669"/>
    <property type="project" value="TreeGrafter"/>
</dbReference>
<dbReference type="HAMAP" id="MF_00104">
    <property type="entry name" value="RNase_III"/>
    <property type="match status" value="1"/>
</dbReference>
<comment type="cofactor">
    <cofactor evidence="9">
        <name>Mg(2+)</name>
        <dbReference type="ChEBI" id="CHEBI:18420"/>
    </cofactor>
</comment>
<keyword evidence="9" id="KW-0963">Cytoplasm</keyword>
<comment type="caution">
    <text evidence="12">The sequence shown here is derived from an EMBL/GenBank/DDBJ whole genome shotgun (WGS) entry which is preliminary data.</text>
</comment>
<evidence type="ECO:0000256" key="8">
    <source>
        <dbReference type="ARBA" id="ARBA00022884"/>
    </source>
</evidence>
<dbReference type="Gene3D" id="3.30.160.20">
    <property type="match status" value="1"/>
</dbReference>
<comment type="subcellular location">
    <subcellularLocation>
        <location evidence="9">Cytoplasm</location>
    </subcellularLocation>
</comment>
<dbReference type="SMART" id="SM00535">
    <property type="entry name" value="RIBOc"/>
    <property type="match status" value="1"/>
</dbReference>
<feature type="active site" evidence="9">
    <location>
        <position position="59"/>
    </location>
</feature>
<keyword evidence="7 9" id="KW-0378">Hydrolase</keyword>
<comment type="similarity">
    <text evidence="2">Belongs to the ribonuclease III family.</text>
</comment>
<feature type="binding site" evidence="9">
    <location>
        <position position="128"/>
    </location>
    <ligand>
        <name>Mg(2+)</name>
        <dbReference type="ChEBI" id="CHEBI:18420"/>
    </ligand>
</feature>
<dbReference type="SUPFAM" id="SSF54768">
    <property type="entry name" value="dsRNA-binding domain-like"/>
    <property type="match status" value="1"/>
</dbReference>
<sequence length="243" mass="27204">MINFPVWVIGLNSIMNSNQIEQIESILGHTFKDKALIKIALTHRSAKGENNERLEFLGDGILNFIVAELLYVRFQQLSEGDLSRLRSQLVKESTLCDIAKNLTIGDFLLLGEGELKSAGWRRPSILADSLEAIIAAIYLDDGIGKVKSFIERRFNEHIITIDPNKIHKDDKSLLQEFLQGKKIAIPEYTVIEIEGEPHAQVFEVKCRIPKLNIEKIGKGPSRKIAEQNAANLALIYLGKISGS</sequence>
<keyword evidence="9" id="KW-0699">rRNA-binding</keyword>
<comment type="function">
    <text evidence="9">Digests double-stranded RNA. Involved in the processing of primary rRNA transcript to yield the immediate precursors to the large and small rRNAs (23S and 16S). Processes some mRNAs, and tRNAs when they are encoded in the rRNA operon. Processes pre-crRNA and tracrRNA of type II CRISPR loci if present in the organism.</text>
</comment>
<dbReference type="EC" id="3.1.26.3" evidence="9"/>
<feature type="binding site" evidence="9">
    <location>
        <position position="131"/>
    </location>
    <ligand>
        <name>Mg(2+)</name>
        <dbReference type="ChEBI" id="CHEBI:18420"/>
    </ligand>
</feature>
<evidence type="ECO:0000313" key="13">
    <source>
        <dbReference type="Proteomes" id="UP000054262"/>
    </source>
</evidence>
<dbReference type="Pfam" id="PF14622">
    <property type="entry name" value="Ribonucleas_3_3"/>
    <property type="match status" value="1"/>
</dbReference>
<dbReference type="SUPFAM" id="SSF69065">
    <property type="entry name" value="RNase III domain-like"/>
    <property type="match status" value="1"/>
</dbReference>
<dbReference type="PROSITE" id="PS50142">
    <property type="entry name" value="RNASE_3_2"/>
    <property type="match status" value="1"/>
</dbReference>